<evidence type="ECO:0000313" key="1">
    <source>
        <dbReference type="EMBL" id="VVB06002.1"/>
    </source>
</evidence>
<sequence length="68" mass="7778">MEGWATNTEEPFNICLVPGDGDYALSMHYAQSLHHNPLIVYRPGNISDDMKRVGYCRWSLHEVLEIDA</sequence>
<proteinExistence type="predicted"/>
<evidence type="ECO:0008006" key="3">
    <source>
        <dbReference type="Google" id="ProtNLM"/>
    </source>
</evidence>
<dbReference type="EMBL" id="CABITT030000005">
    <property type="protein sequence ID" value="VVB06002.1"/>
    <property type="molecule type" value="Genomic_DNA"/>
</dbReference>
<accession>A0A565BX94</accession>
<comment type="caution">
    <text evidence="1">The sequence shown here is derived from an EMBL/GenBank/DDBJ whole genome shotgun (WGS) entry which is preliminary data.</text>
</comment>
<name>A0A565BX94_9BRAS</name>
<dbReference type="Proteomes" id="UP000489600">
    <property type="component" value="Unassembled WGS sequence"/>
</dbReference>
<keyword evidence="2" id="KW-1185">Reference proteome</keyword>
<dbReference type="AlphaFoldDB" id="A0A565BX94"/>
<organism evidence="1 2">
    <name type="scientific">Arabis nemorensis</name>
    <dbReference type="NCBI Taxonomy" id="586526"/>
    <lineage>
        <taxon>Eukaryota</taxon>
        <taxon>Viridiplantae</taxon>
        <taxon>Streptophyta</taxon>
        <taxon>Embryophyta</taxon>
        <taxon>Tracheophyta</taxon>
        <taxon>Spermatophyta</taxon>
        <taxon>Magnoliopsida</taxon>
        <taxon>eudicotyledons</taxon>
        <taxon>Gunneridae</taxon>
        <taxon>Pentapetalae</taxon>
        <taxon>rosids</taxon>
        <taxon>malvids</taxon>
        <taxon>Brassicales</taxon>
        <taxon>Brassicaceae</taxon>
        <taxon>Arabideae</taxon>
        <taxon>Arabis</taxon>
    </lineage>
</organism>
<protein>
    <recommendedName>
        <fullName evidence="3">NYN domain-containing protein</fullName>
    </recommendedName>
</protein>
<reference evidence="1" key="1">
    <citation type="submission" date="2019-07" db="EMBL/GenBank/DDBJ databases">
        <authorList>
            <person name="Dittberner H."/>
        </authorList>
    </citation>
    <scope>NUCLEOTIDE SEQUENCE [LARGE SCALE GENOMIC DNA]</scope>
</reference>
<evidence type="ECO:0000313" key="2">
    <source>
        <dbReference type="Proteomes" id="UP000489600"/>
    </source>
</evidence>
<gene>
    <name evidence="1" type="ORF">ANE_LOCUS16446</name>
</gene>